<keyword evidence="2" id="KW-0238">DNA-binding</keyword>
<dbReference type="SMART" id="SM00352">
    <property type="entry name" value="POU"/>
    <property type="match status" value="1"/>
</dbReference>
<dbReference type="GO" id="GO:0000978">
    <property type="term" value="F:RNA polymerase II cis-regulatory region sequence-specific DNA binding"/>
    <property type="evidence" value="ECO:0007669"/>
    <property type="project" value="TreeGrafter"/>
</dbReference>
<dbReference type="PROSITE" id="PS51179">
    <property type="entry name" value="POU_3"/>
    <property type="match status" value="1"/>
</dbReference>
<feature type="region of interest" description="Disordered" evidence="5">
    <location>
        <begin position="13"/>
        <end position="49"/>
    </location>
</feature>
<dbReference type="InterPro" id="IPR010982">
    <property type="entry name" value="Lambda_DNA-bd_dom_sf"/>
</dbReference>
<comment type="subcellular location">
    <subcellularLocation>
        <location evidence="1">Nucleus</location>
    </subcellularLocation>
</comment>
<dbReference type="PROSITE" id="PS00035">
    <property type="entry name" value="POU_1"/>
    <property type="match status" value="1"/>
</dbReference>
<feature type="domain" description="POU-specific" evidence="6">
    <location>
        <begin position="78"/>
        <end position="152"/>
    </location>
</feature>
<dbReference type="InterPro" id="IPR050255">
    <property type="entry name" value="POU_domain_TF"/>
</dbReference>
<proteinExistence type="predicted"/>
<reference evidence="7 8" key="1">
    <citation type="journal article" date="2015" name="Genome Biol.">
        <title>Comparative genomics of Steinernema reveals deeply conserved gene regulatory networks.</title>
        <authorList>
            <person name="Dillman A.R."/>
            <person name="Macchietto M."/>
            <person name="Porter C.F."/>
            <person name="Rogers A."/>
            <person name="Williams B."/>
            <person name="Antoshechkin I."/>
            <person name="Lee M.M."/>
            <person name="Goodwin Z."/>
            <person name="Lu X."/>
            <person name="Lewis E.E."/>
            <person name="Goodrich-Blair H."/>
            <person name="Stock S.P."/>
            <person name="Adams B.J."/>
            <person name="Sternberg P.W."/>
            <person name="Mortazavi A."/>
        </authorList>
    </citation>
    <scope>NUCLEOTIDE SEQUENCE [LARGE SCALE GENOMIC DNA]</scope>
    <source>
        <strain evidence="7 8">ALL</strain>
    </source>
</reference>
<dbReference type="PANTHER" id="PTHR11636">
    <property type="entry name" value="POU DOMAIN"/>
    <property type="match status" value="1"/>
</dbReference>
<dbReference type="FunFam" id="1.10.260.40:FF:000001">
    <property type="entry name" value="POU domain protein"/>
    <property type="match status" value="1"/>
</dbReference>
<dbReference type="InterPro" id="IPR013847">
    <property type="entry name" value="POU"/>
</dbReference>
<dbReference type="GO" id="GO:0005634">
    <property type="term" value="C:nucleus"/>
    <property type="evidence" value="ECO:0007669"/>
    <property type="project" value="UniProtKB-SubCell"/>
</dbReference>
<feature type="region of interest" description="Disordered" evidence="5">
    <location>
        <begin position="200"/>
        <end position="251"/>
    </location>
</feature>
<evidence type="ECO:0000256" key="5">
    <source>
        <dbReference type="SAM" id="MobiDB-lite"/>
    </source>
</evidence>
<evidence type="ECO:0000256" key="2">
    <source>
        <dbReference type="ARBA" id="ARBA00023125"/>
    </source>
</evidence>
<dbReference type="PRINTS" id="PR00028">
    <property type="entry name" value="POUDOMAIN"/>
</dbReference>
<dbReference type="GO" id="GO:0030154">
    <property type="term" value="P:cell differentiation"/>
    <property type="evidence" value="ECO:0007669"/>
    <property type="project" value="UniProtKB-ARBA"/>
</dbReference>
<organism evidence="7 8">
    <name type="scientific">Steinernema carpocapsae</name>
    <name type="common">Entomopathogenic nematode</name>
    <dbReference type="NCBI Taxonomy" id="34508"/>
    <lineage>
        <taxon>Eukaryota</taxon>
        <taxon>Metazoa</taxon>
        <taxon>Ecdysozoa</taxon>
        <taxon>Nematoda</taxon>
        <taxon>Chromadorea</taxon>
        <taxon>Rhabditida</taxon>
        <taxon>Tylenchina</taxon>
        <taxon>Panagrolaimomorpha</taxon>
        <taxon>Strongyloidoidea</taxon>
        <taxon>Steinernematidae</taxon>
        <taxon>Steinernema</taxon>
    </lineage>
</organism>
<keyword evidence="3" id="KW-0371">Homeobox</keyword>
<dbReference type="Pfam" id="PF00157">
    <property type="entry name" value="Pou"/>
    <property type="match status" value="1"/>
</dbReference>
<evidence type="ECO:0000256" key="3">
    <source>
        <dbReference type="ARBA" id="ARBA00023155"/>
    </source>
</evidence>
<dbReference type="EMBL" id="AZBU02000004">
    <property type="protein sequence ID" value="TKR82079.1"/>
    <property type="molecule type" value="Genomic_DNA"/>
</dbReference>
<dbReference type="InterPro" id="IPR000327">
    <property type="entry name" value="POU_dom"/>
</dbReference>
<comment type="caution">
    <text evidence="7">The sequence shown here is derived from an EMBL/GenBank/DDBJ whole genome shotgun (WGS) entry which is preliminary data.</text>
</comment>
<evidence type="ECO:0000256" key="4">
    <source>
        <dbReference type="ARBA" id="ARBA00023242"/>
    </source>
</evidence>
<dbReference type="Proteomes" id="UP000298663">
    <property type="component" value="Unassembled WGS sequence"/>
</dbReference>
<dbReference type="OrthoDB" id="6358449at2759"/>
<evidence type="ECO:0000313" key="7">
    <source>
        <dbReference type="EMBL" id="TKR82079.1"/>
    </source>
</evidence>
<feature type="compositionally biased region" description="Polar residues" evidence="5">
    <location>
        <begin position="13"/>
        <end position="37"/>
    </location>
</feature>
<evidence type="ECO:0000256" key="1">
    <source>
        <dbReference type="ARBA" id="ARBA00004123"/>
    </source>
</evidence>
<evidence type="ECO:0000313" key="8">
    <source>
        <dbReference type="Proteomes" id="UP000298663"/>
    </source>
</evidence>
<dbReference type="AlphaFoldDB" id="A0A4U5NG79"/>
<keyword evidence="8" id="KW-1185">Reference proteome</keyword>
<accession>A0A4U5NG79</accession>
<gene>
    <name evidence="7" type="ORF">L596_015855</name>
</gene>
<dbReference type="GO" id="GO:0000981">
    <property type="term" value="F:DNA-binding transcription factor activity, RNA polymerase II-specific"/>
    <property type="evidence" value="ECO:0007669"/>
    <property type="project" value="TreeGrafter"/>
</dbReference>
<dbReference type="Gene3D" id="1.10.260.40">
    <property type="entry name" value="lambda repressor-like DNA-binding domains"/>
    <property type="match status" value="1"/>
</dbReference>
<dbReference type="SUPFAM" id="SSF47413">
    <property type="entry name" value="lambda repressor-like DNA-binding domains"/>
    <property type="match status" value="1"/>
</dbReference>
<reference evidence="7 8" key="2">
    <citation type="journal article" date="2019" name="G3 (Bethesda)">
        <title>Hybrid Assembly of the Genome of the Entomopathogenic Nematode Steinernema carpocapsae Identifies the X-Chromosome.</title>
        <authorList>
            <person name="Serra L."/>
            <person name="Macchietto M."/>
            <person name="Macias-Munoz A."/>
            <person name="McGill C.J."/>
            <person name="Rodriguez I.M."/>
            <person name="Rodriguez B."/>
            <person name="Murad R."/>
            <person name="Mortazavi A."/>
        </authorList>
    </citation>
    <scope>NUCLEOTIDE SEQUENCE [LARGE SCALE GENOMIC DNA]</scope>
    <source>
        <strain evidence="7 8">ALL</strain>
    </source>
</reference>
<protein>
    <recommendedName>
        <fullName evidence="6">POU-specific domain-containing protein</fullName>
    </recommendedName>
</protein>
<evidence type="ECO:0000259" key="6">
    <source>
        <dbReference type="PROSITE" id="PS51179"/>
    </source>
</evidence>
<sequence>MLFLPCELSNEAFKSNGQNPSASSSAANRLTSAFQQSTPTPPPGTTETGMSVAAAISARKRKAAALLESANGTEMESKERSDLEELENFAQLFKKQRIKFGFTQGDVGVALGRRYGTDFSQTTISRFEALNLSYKNMCKLRPLLTEWLEDATEAISKGQSISEFLNAAPVDSKTTASASHSTPSTVQQIVAAATSSLPIQHSNGQSSHIDVRKRRKRGHLAANGARRLLPGEQPSGPRENERVGGRPGTRPRCRASLVLQPKTETAQRVASPFLLLSTCISPRPNHLSLSPSSPQRLVFVTFQLRSVAFSLLLLSFAKSLASYKL</sequence>
<dbReference type="PANTHER" id="PTHR11636:SF137">
    <property type="entry name" value="HOMEOBOX PROTEIN CEH-18"/>
    <property type="match status" value="1"/>
</dbReference>
<keyword evidence="4" id="KW-0539">Nucleus</keyword>
<name>A0A4U5NG79_STECR</name>
<dbReference type="PROSITE" id="PS00465">
    <property type="entry name" value="POU_2"/>
    <property type="match status" value="1"/>
</dbReference>